<dbReference type="InterPro" id="IPR011990">
    <property type="entry name" value="TPR-like_helical_dom_sf"/>
</dbReference>
<keyword evidence="3" id="KW-0677">Repeat</keyword>
<evidence type="ECO:0000313" key="8">
    <source>
        <dbReference type="Proteomes" id="UP000192393"/>
    </source>
</evidence>
<keyword evidence="6" id="KW-0812">Transmembrane</keyword>
<dbReference type="Proteomes" id="UP000192393">
    <property type="component" value="Unassembled WGS sequence"/>
</dbReference>
<keyword evidence="2" id="KW-0963">Cytoplasm</keyword>
<dbReference type="PANTHER" id="PTHR46630:SF1">
    <property type="entry name" value="TETRATRICOPEPTIDE REPEAT PROTEIN 29"/>
    <property type="match status" value="1"/>
</dbReference>
<evidence type="ECO:0000313" key="7">
    <source>
        <dbReference type="EMBL" id="SMC32382.1"/>
    </source>
</evidence>
<dbReference type="RefSeq" id="WP_084015299.1">
    <property type="nucleotide sequence ID" value="NZ_FWXS01000001.1"/>
</dbReference>
<gene>
    <name evidence="7" type="ORF">SAMN06296427_10179</name>
</gene>
<dbReference type="GO" id="GO:0003677">
    <property type="term" value="F:DNA binding"/>
    <property type="evidence" value="ECO:0007669"/>
    <property type="project" value="InterPro"/>
</dbReference>
<dbReference type="SMART" id="SM00028">
    <property type="entry name" value="TPR"/>
    <property type="match status" value="4"/>
</dbReference>
<comment type="subcellular location">
    <subcellularLocation>
        <location evidence="1">Cytoplasm</location>
    </subcellularLocation>
</comment>
<dbReference type="InterPro" id="IPR019734">
    <property type="entry name" value="TPR_rpt"/>
</dbReference>
<keyword evidence="4" id="KW-0802">TPR repeat</keyword>
<dbReference type="AlphaFoldDB" id="A0A1W1Y886"/>
<accession>A0A1W1Y886</accession>
<dbReference type="InterPro" id="IPR016032">
    <property type="entry name" value="Sig_transdc_resp-reg_C-effctor"/>
</dbReference>
<dbReference type="InterPro" id="IPR036388">
    <property type="entry name" value="WH-like_DNA-bd_sf"/>
</dbReference>
<dbReference type="SUPFAM" id="SSF46894">
    <property type="entry name" value="C-terminal effector domain of the bipartite response regulators"/>
    <property type="match status" value="1"/>
</dbReference>
<keyword evidence="6" id="KW-1133">Transmembrane helix</keyword>
<dbReference type="Gene3D" id="1.10.10.10">
    <property type="entry name" value="Winged helix-like DNA-binding domain superfamily/Winged helix DNA-binding domain"/>
    <property type="match status" value="1"/>
</dbReference>
<evidence type="ECO:0000256" key="3">
    <source>
        <dbReference type="ARBA" id="ARBA00022737"/>
    </source>
</evidence>
<comment type="similarity">
    <text evidence="5">Belongs to the Rap family.</text>
</comment>
<dbReference type="STRING" id="1434700.SAMN06296427_10179"/>
<dbReference type="GO" id="GO:0005737">
    <property type="term" value="C:cytoplasm"/>
    <property type="evidence" value="ECO:0007669"/>
    <property type="project" value="UniProtKB-SubCell"/>
</dbReference>
<evidence type="ECO:0000256" key="5">
    <source>
        <dbReference type="ARBA" id="ARBA00038253"/>
    </source>
</evidence>
<dbReference type="EMBL" id="FWXS01000001">
    <property type="protein sequence ID" value="SMC32382.1"/>
    <property type="molecule type" value="Genomic_DNA"/>
</dbReference>
<sequence>MNNKAFLTILSLVLFLGLYNPLNAGFDFFRLEKSANPEIDSLLQVANHFYEIDNYDLALQHYNNIVEKSEKENYSKGLTQAYIGYASIYFIQNKLDVSTSYLLKAKEQPYANENPEEMYNISFREGLNLHSLGLYDEAVKKYKESIAASNKITDREDKLNKLVGVYINIGDIFQLKNERDSAFYYYKNAYNSQTTNLNNKFTSSISISELYVENGELDSARKYLGFAKYYAEKLNSDFTDAVLSQINGKYLSANGNFSEAIISYKKSLILNEKLDRSSPALFKLLSEAYHEKGEDKLSNAYLKRYVEVKDSLEEAKKRNLKVPILIANKDNANKIQKAESNTQLVIVSFGGIILLIFLIVYLYVKKQKKKTVTRRNENIQLKKKLNNAFDEVADLAATNSPNFLSRFIEVYPEFYNQLISEYPNLTTADLKLCALMKLDFSTKEIAEISFSSLRTVQNRKYKLRKKFGLETEENINQWIQNIQIQSLVPA</sequence>
<organism evidence="7 8">
    <name type="scientific">Moheibacter sediminis</name>
    <dbReference type="NCBI Taxonomy" id="1434700"/>
    <lineage>
        <taxon>Bacteria</taxon>
        <taxon>Pseudomonadati</taxon>
        <taxon>Bacteroidota</taxon>
        <taxon>Flavobacteriia</taxon>
        <taxon>Flavobacteriales</taxon>
        <taxon>Weeksellaceae</taxon>
        <taxon>Moheibacter</taxon>
    </lineage>
</organism>
<dbReference type="GO" id="GO:0006355">
    <property type="term" value="P:regulation of DNA-templated transcription"/>
    <property type="evidence" value="ECO:0007669"/>
    <property type="project" value="InterPro"/>
</dbReference>
<name>A0A1W1Y886_9FLAO</name>
<keyword evidence="8" id="KW-1185">Reference proteome</keyword>
<evidence type="ECO:0000256" key="6">
    <source>
        <dbReference type="SAM" id="Phobius"/>
    </source>
</evidence>
<feature type="transmembrane region" description="Helical" evidence="6">
    <location>
        <begin position="344"/>
        <end position="364"/>
    </location>
</feature>
<protein>
    <submittedName>
        <fullName evidence="7">Uncharacterized protein</fullName>
    </submittedName>
</protein>
<evidence type="ECO:0000256" key="4">
    <source>
        <dbReference type="ARBA" id="ARBA00022803"/>
    </source>
</evidence>
<dbReference type="SUPFAM" id="SSF81901">
    <property type="entry name" value="HCP-like"/>
    <property type="match status" value="1"/>
</dbReference>
<dbReference type="InterPro" id="IPR051476">
    <property type="entry name" value="Bac_ResReg_Asp_Phosphatase"/>
</dbReference>
<reference evidence="7 8" key="1">
    <citation type="submission" date="2017-04" db="EMBL/GenBank/DDBJ databases">
        <authorList>
            <person name="Afonso C.L."/>
            <person name="Miller P.J."/>
            <person name="Scott M.A."/>
            <person name="Spackman E."/>
            <person name="Goraichik I."/>
            <person name="Dimitrov K.M."/>
            <person name="Suarez D.L."/>
            <person name="Swayne D.E."/>
        </authorList>
    </citation>
    <scope>NUCLEOTIDE SEQUENCE [LARGE SCALE GENOMIC DNA]</scope>
    <source>
        <strain evidence="7 8">CGMCC 1.12708</strain>
    </source>
</reference>
<dbReference type="Gene3D" id="1.25.40.10">
    <property type="entry name" value="Tetratricopeptide repeat domain"/>
    <property type="match status" value="2"/>
</dbReference>
<keyword evidence="6" id="KW-0472">Membrane</keyword>
<evidence type="ECO:0000256" key="1">
    <source>
        <dbReference type="ARBA" id="ARBA00004496"/>
    </source>
</evidence>
<dbReference type="PANTHER" id="PTHR46630">
    <property type="entry name" value="TETRATRICOPEPTIDE REPEAT PROTEIN 29"/>
    <property type="match status" value="1"/>
</dbReference>
<evidence type="ECO:0000256" key="2">
    <source>
        <dbReference type="ARBA" id="ARBA00022490"/>
    </source>
</evidence>
<dbReference type="OrthoDB" id="1452766at2"/>
<proteinExistence type="inferred from homology"/>